<feature type="domain" description="Beta-xylosidase C-terminal Concanavalin A-like" evidence="7">
    <location>
        <begin position="313"/>
        <end position="505"/>
    </location>
</feature>
<keyword evidence="3 8" id="KW-0326">Glycosidase</keyword>
<evidence type="ECO:0000259" key="7">
    <source>
        <dbReference type="Pfam" id="PF17851"/>
    </source>
</evidence>
<dbReference type="Pfam" id="PF17851">
    <property type="entry name" value="GH43_C2"/>
    <property type="match status" value="2"/>
</dbReference>
<keyword evidence="6" id="KW-0732">Signal</keyword>
<dbReference type="CDD" id="cd09001">
    <property type="entry name" value="GH43_FsAxh1-like"/>
    <property type="match status" value="1"/>
</dbReference>
<proteinExistence type="inferred from homology"/>
<feature type="active site" description="Proton acceptor" evidence="4">
    <location>
        <position position="563"/>
    </location>
</feature>
<dbReference type="AlphaFoldDB" id="A0A5B9WD27"/>
<dbReference type="InterPro" id="IPR006710">
    <property type="entry name" value="Glyco_hydro_43"/>
</dbReference>
<dbReference type="Proteomes" id="UP000324233">
    <property type="component" value="Chromosome"/>
</dbReference>
<dbReference type="InterPro" id="IPR041542">
    <property type="entry name" value="GH43_C2"/>
</dbReference>
<evidence type="ECO:0000256" key="1">
    <source>
        <dbReference type="ARBA" id="ARBA00009865"/>
    </source>
</evidence>
<evidence type="ECO:0000256" key="2">
    <source>
        <dbReference type="ARBA" id="ARBA00022801"/>
    </source>
</evidence>
<feature type="chain" id="PRO_5022982307" evidence="6">
    <location>
        <begin position="19"/>
        <end position="1078"/>
    </location>
</feature>
<name>A0A5B9WD27_9BACT</name>
<dbReference type="GO" id="GO:0005975">
    <property type="term" value="P:carbohydrate metabolic process"/>
    <property type="evidence" value="ECO:0007669"/>
    <property type="project" value="InterPro"/>
</dbReference>
<reference evidence="8 9" key="1">
    <citation type="submission" date="2019-08" db="EMBL/GenBank/DDBJ databases">
        <title>Deep-cultivation of Planctomycetes and their phenomic and genomic characterization uncovers novel biology.</title>
        <authorList>
            <person name="Wiegand S."/>
            <person name="Jogler M."/>
            <person name="Boedeker C."/>
            <person name="Pinto D."/>
            <person name="Vollmers J."/>
            <person name="Rivas-Marin E."/>
            <person name="Kohn T."/>
            <person name="Peeters S.H."/>
            <person name="Heuer A."/>
            <person name="Rast P."/>
            <person name="Oberbeckmann S."/>
            <person name="Bunk B."/>
            <person name="Jeske O."/>
            <person name="Meyerdierks A."/>
            <person name="Storesund J.E."/>
            <person name="Kallscheuer N."/>
            <person name="Luecker S."/>
            <person name="Lage O.M."/>
            <person name="Pohl T."/>
            <person name="Merkel B.J."/>
            <person name="Hornburger P."/>
            <person name="Mueller R.-W."/>
            <person name="Bruemmer F."/>
            <person name="Labrenz M."/>
            <person name="Spormann A.M."/>
            <person name="Op den Camp H."/>
            <person name="Overmann J."/>
            <person name="Amann R."/>
            <person name="Jetten M.S.M."/>
            <person name="Mascher T."/>
            <person name="Medema M.H."/>
            <person name="Devos D.P."/>
            <person name="Kaster A.-K."/>
            <person name="Ovreas L."/>
            <person name="Rohde M."/>
            <person name="Galperin M.Y."/>
            <person name="Jogler C."/>
        </authorList>
    </citation>
    <scope>NUCLEOTIDE SEQUENCE [LARGE SCALE GENOMIC DNA]</scope>
    <source>
        <strain evidence="8 9">OJF2</strain>
    </source>
</reference>
<evidence type="ECO:0000256" key="6">
    <source>
        <dbReference type="SAM" id="SignalP"/>
    </source>
</evidence>
<sequence precursor="true">MKTFFLAILAALAPASLAAQDNGDGTYTNPPLHADYPDPDIIRVGDDFYFASTTFANSPGLVLLHSKDLVNWETVGHVMDRLDGDPKYDMKGGNSYRNGVFAPSLRYHKGTFHVAVTPNGKPTRIYHASDIRGPWKCDVLKESAFDPGLLFDDDGTPYLFTCGGWDGHVTLKTLSPALDRVVASRQVFYVRGIEGSKAFKIDGWYYLFNSLPGRLALMCSRARKLDGPWETIKVLDDRAGGHQGAIVDLPGGGWYGFVMRDSGPIGRVTNICPITWKDGWPLWGEPEKPGRVPPRAKKPIAGQPEIARPISTGFDGPKLPLDWSWNHNPDDSRWSLSERPGFLRLRPTAAPDLWHARNSLTHKGWGPSSCAVATLDVAHLRPGDVAGLGMIGKGLVTLAVQRSADGPAKLVLSTGVEHGAEVAPKAEAEIGKADVVHLALRMDFTAAKGRCGYSLDGKAFTAIGGEFPLLWDWRTGTFQGEQYAVFCYNPKPGDGYLDVDGIRFESPELKEPAARQAARPASEPDSAKSVAFESFSYSGTDPMSAKVGSDSYLNPILAGFYPDPSVCRVGDDFYLVNSSFLYFPGLPVFHSRDLVHWEQVGNAIQRPSQAPALRVGNVSGGMFAPTIRHHGGRFHVICTQVGPQGGNFVVSAERPEGPWSEPTWLRGVPGIDPSLFFDEGHAYVVFNAEAPDKKPLYEGHRALWLQQVDLDGGKLIGPRKLLVNGGTDLSKKPIWIEGPHLLRKDGWYILIAAEGGTGPAHSEVVFRSRDLAGPYVPYEKNPILTQRDLPRGRPDPITCTGHADLVELPNGDWWAVFLGCRPDAAGHGLLGRETFLLPVKWADGWPAILEHGAEVPRVVKRPALAESTPPGWRPMTGDFTATDDFDGKAPGLGWMGLRTPTSSWWSLDAKSGEFRLMPRKARLTTRAEDPSFLCRRLQHASYTARTAIRLDAGTPDGDAGLVVFQDEGHHLLAGVRVRGGQAKEAFVERVAARGRFSRQAPEPDVLSAAPLPGGCRRLEIEARGEGTSLTFRYRADGGDWSPLGDRVDATFLDGQAAGGFTGVCLGVHARTPADGPAR</sequence>
<evidence type="ECO:0000256" key="3">
    <source>
        <dbReference type="ARBA" id="ARBA00023295"/>
    </source>
</evidence>
<dbReference type="RefSeq" id="WP_210420293.1">
    <property type="nucleotide sequence ID" value="NZ_CP042997.1"/>
</dbReference>
<keyword evidence="9" id="KW-1185">Reference proteome</keyword>
<dbReference type="SUPFAM" id="SSF49899">
    <property type="entry name" value="Concanavalin A-like lectins/glucanases"/>
    <property type="match status" value="2"/>
</dbReference>
<dbReference type="PANTHER" id="PTHR42812:SF12">
    <property type="entry name" value="BETA-XYLOSIDASE-RELATED"/>
    <property type="match status" value="1"/>
</dbReference>
<dbReference type="CDD" id="cd18617">
    <property type="entry name" value="GH43_XynB-like"/>
    <property type="match status" value="1"/>
</dbReference>
<protein>
    <submittedName>
        <fullName evidence="8">Beta-xylosidase</fullName>
        <ecNumber evidence="8">3.2.1.37</ecNumber>
    </submittedName>
</protein>
<feature type="domain" description="Beta-xylosidase C-terminal Concanavalin A-like" evidence="7">
    <location>
        <begin position="882"/>
        <end position="1070"/>
    </location>
</feature>
<dbReference type="InterPro" id="IPR023296">
    <property type="entry name" value="Glyco_hydro_beta-prop_sf"/>
</dbReference>
<gene>
    <name evidence="8" type="primary">xynB_4</name>
    <name evidence="8" type="ORF">OJF2_71190</name>
</gene>
<evidence type="ECO:0000256" key="4">
    <source>
        <dbReference type="PIRSR" id="PIRSR606710-1"/>
    </source>
</evidence>
<comment type="similarity">
    <text evidence="1">Belongs to the glycosyl hydrolase 43 family.</text>
</comment>
<dbReference type="SUPFAM" id="SSF75005">
    <property type="entry name" value="Arabinanase/levansucrase/invertase"/>
    <property type="match status" value="2"/>
</dbReference>
<dbReference type="PANTHER" id="PTHR42812">
    <property type="entry name" value="BETA-XYLOSIDASE"/>
    <property type="match status" value="1"/>
</dbReference>
<evidence type="ECO:0000313" key="8">
    <source>
        <dbReference type="EMBL" id="QEH38516.1"/>
    </source>
</evidence>
<dbReference type="GO" id="GO:0009044">
    <property type="term" value="F:xylan 1,4-beta-xylosidase activity"/>
    <property type="evidence" value="ECO:0007669"/>
    <property type="project" value="UniProtKB-EC"/>
</dbReference>
<organism evidence="8 9">
    <name type="scientific">Aquisphaera giovannonii</name>
    <dbReference type="NCBI Taxonomy" id="406548"/>
    <lineage>
        <taxon>Bacteria</taxon>
        <taxon>Pseudomonadati</taxon>
        <taxon>Planctomycetota</taxon>
        <taxon>Planctomycetia</taxon>
        <taxon>Isosphaerales</taxon>
        <taxon>Isosphaeraceae</taxon>
        <taxon>Aquisphaera</taxon>
    </lineage>
</organism>
<dbReference type="Gene3D" id="2.115.10.20">
    <property type="entry name" value="Glycosyl hydrolase domain, family 43"/>
    <property type="match status" value="2"/>
</dbReference>
<feature type="signal peptide" evidence="6">
    <location>
        <begin position="1"/>
        <end position="18"/>
    </location>
</feature>
<dbReference type="EC" id="3.2.1.37" evidence="8"/>
<dbReference type="InterPro" id="IPR051795">
    <property type="entry name" value="Glycosyl_Hydrlase_43"/>
</dbReference>
<dbReference type="Gene3D" id="2.60.120.200">
    <property type="match status" value="2"/>
</dbReference>
<feature type="active site" description="Proton donor" evidence="4">
    <location>
        <position position="737"/>
    </location>
</feature>
<accession>A0A5B9WD27</accession>
<dbReference type="InterPro" id="IPR013320">
    <property type="entry name" value="ConA-like_dom_sf"/>
</dbReference>
<feature type="site" description="Important for catalytic activity, responsible for pKa modulation of the active site Glu and correct orientation of both the proton donor and substrate" evidence="5">
    <location>
        <position position="672"/>
    </location>
</feature>
<evidence type="ECO:0000313" key="9">
    <source>
        <dbReference type="Proteomes" id="UP000324233"/>
    </source>
</evidence>
<dbReference type="KEGG" id="agv:OJF2_71190"/>
<evidence type="ECO:0000256" key="5">
    <source>
        <dbReference type="PIRSR" id="PIRSR606710-2"/>
    </source>
</evidence>
<keyword evidence="2 8" id="KW-0378">Hydrolase</keyword>
<dbReference type="Pfam" id="PF04616">
    <property type="entry name" value="Glyco_hydro_43"/>
    <property type="match status" value="2"/>
</dbReference>
<dbReference type="EMBL" id="CP042997">
    <property type="protein sequence ID" value="QEH38516.1"/>
    <property type="molecule type" value="Genomic_DNA"/>
</dbReference>